<dbReference type="Gene3D" id="2.60.40.150">
    <property type="entry name" value="C2 domain"/>
    <property type="match status" value="1"/>
</dbReference>
<gene>
    <name evidence="4" type="ORF">H4R34_001192</name>
</gene>
<dbReference type="Proteomes" id="UP001151582">
    <property type="component" value="Unassembled WGS sequence"/>
</dbReference>
<feature type="region of interest" description="Disordered" evidence="1">
    <location>
        <begin position="103"/>
        <end position="132"/>
    </location>
</feature>
<organism evidence="4 5">
    <name type="scientific">Dimargaris verticillata</name>
    <dbReference type="NCBI Taxonomy" id="2761393"/>
    <lineage>
        <taxon>Eukaryota</taxon>
        <taxon>Fungi</taxon>
        <taxon>Fungi incertae sedis</taxon>
        <taxon>Zoopagomycota</taxon>
        <taxon>Kickxellomycotina</taxon>
        <taxon>Dimargaritomycetes</taxon>
        <taxon>Dimargaritales</taxon>
        <taxon>Dimargaritaceae</taxon>
        <taxon>Dimargaris</taxon>
    </lineage>
</organism>
<dbReference type="Gene3D" id="1.20.58.1100">
    <property type="match status" value="1"/>
</dbReference>
<dbReference type="SUPFAM" id="SSF49562">
    <property type="entry name" value="C2 domain (Calcium/lipid-binding domain, CaLB)"/>
    <property type="match status" value="1"/>
</dbReference>
<dbReference type="Pfam" id="PF00168">
    <property type="entry name" value="C2"/>
    <property type="match status" value="1"/>
</dbReference>
<feature type="region of interest" description="Disordered" evidence="1">
    <location>
        <begin position="1280"/>
        <end position="1299"/>
    </location>
</feature>
<feature type="domain" description="MHD2" evidence="3">
    <location>
        <begin position="1228"/>
        <end position="1415"/>
    </location>
</feature>
<dbReference type="InterPro" id="IPR000008">
    <property type="entry name" value="C2_dom"/>
</dbReference>
<feature type="region of interest" description="Disordered" evidence="1">
    <location>
        <begin position="1306"/>
        <end position="1325"/>
    </location>
</feature>
<dbReference type="InterPro" id="IPR052811">
    <property type="entry name" value="Glucose_resp_signaling"/>
</dbReference>
<dbReference type="OrthoDB" id="2015333at2759"/>
<protein>
    <recommendedName>
        <fullName evidence="6">C2 domain-containing protein</fullName>
    </recommendedName>
</protein>
<evidence type="ECO:0000313" key="4">
    <source>
        <dbReference type="EMBL" id="KAJ1983571.1"/>
    </source>
</evidence>
<evidence type="ECO:0000256" key="1">
    <source>
        <dbReference type="SAM" id="MobiDB-lite"/>
    </source>
</evidence>
<evidence type="ECO:0000259" key="2">
    <source>
        <dbReference type="PROSITE" id="PS50004"/>
    </source>
</evidence>
<feature type="domain" description="C2" evidence="2">
    <location>
        <begin position="937"/>
        <end position="1077"/>
    </location>
</feature>
<keyword evidence="5" id="KW-1185">Reference proteome</keyword>
<dbReference type="InterPro" id="IPR035892">
    <property type="entry name" value="C2_domain_sf"/>
</dbReference>
<evidence type="ECO:0000313" key="5">
    <source>
        <dbReference type="Proteomes" id="UP001151582"/>
    </source>
</evidence>
<comment type="caution">
    <text evidence="4">The sequence shown here is derived from an EMBL/GenBank/DDBJ whole genome shotgun (WGS) entry which is preliminary data.</text>
</comment>
<dbReference type="PROSITE" id="PS50004">
    <property type="entry name" value="C2"/>
    <property type="match status" value="1"/>
</dbReference>
<reference evidence="4" key="1">
    <citation type="submission" date="2022-07" db="EMBL/GenBank/DDBJ databases">
        <title>Phylogenomic reconstructions and comparative analyses of Kickxellomycotina fungi.</title>
        <authorList>
            <person name="Reynolds N.K."/>
            <person name="Stajich J.E."/>
            <person name="Barry K."/>
            <person name="Grigoriev I.V."/>
            <person name="Crous P."/>
            <person name="Smith M.E."/>
        </authorList>
    </citation>
    <scope>NUCLEOTIDE SEQUENCE</scope>
    <source>
        <strain evidence="4">RSA 567</strain>
    </source>
</reference>
<dbReference type="PANTHER" id="PTHR47263">
    <property type="entry name" value="ADENYLATE CYCLASE ACTIVATION PROTEIN GIT1"/>
    <property type="match status" value="1"/>
</dbReference>
<evidence type="ECO:0008006" key="6">
    <source>
        <dbReference type="Google" id="ProtNLM"/>
    </source>
</evidence>
<sequence>MPNAPPHHPGGPLVNTDAVFQALVCAVLHDYLTTTATAFAHWVNPATVHRRRQWLQVWHQVQSTPSILTPLSHATTRSVTPRVAVNPKATKSPLGKASKLLAKARPKRGPKGLGSNHQTAPKKPTSPPMSSATVESIHAPEIFRHEITHHLLDSLDHQLDQLQHDRRTPPASAHILRQFRGLLAHPGLRADLQQRGAIEDLIWLYGKVILTHPVLELGVHSTATPLATNAPQPLATQVSLVQEMASFVSLIKIALSTLAATAPGPYTSLLHRVQAPRDWSLYVIADAYEVGGMTQLLAQLFQVSVYQLLRAHPPIDPMEVLSTYFQRFEAYHTRLTRSPVPMDQVNHLYSPSAYQYWLAMEQHNMWSLLTQFQPVYQTNCAPQNHFYDKNHSPHPLPTVKDPHQLFNQLCQRAVDLGLRDNDEQKHRYVFAEAVQQLLTWCGLMWCISAPYQTLCYVQAVFDRVARNTMPAAALLEALTHFNALLEQVPHRHWSHFDNDTAWACLQSVHRFIEQLIKTSLQPIDFYPCLEHPDQLPLTLQRRVRAKWQHLNVGLACLRSLSINPILLYYQPDVTHAVPQTLAAISTQWDRWYDFWWQQFVESQQRPGQSLPSYPVGGMVELASAITVTVTLSRETFGIETESELATVNANDTAPRKPLAAQFAQTCWTHFAASFHEWVKSLPSPKPSDPSVPCLLDIGSCLCLHSLLLAVQTNLDHWKIGIDFAQSLANFSRLYMAHLVQSIRSQSQQWVDAVLRTDQPLDLIQRTFHTSSADDILCCLFEPFDLLNSVTPMDTTLRTWAVNHLFSIAHTTLQSYSDAMKMQFLAALKVVKCASATRDDNKSISSGTTGLLLSATLERLKWNKCGTSKGSELMASHPHKVYIEQEGCRPLNNLHAVSQRLHDLATQHLPPTTVDDETHALAWKGSRFSTLGSVRATRVLEARQNSATPQQRGNYSVRITVVHGEGLDLRSDGRPRHPYVKLAIPTLGLKVGKTTTKPGTRVPRWAESFNLWVSPHCVYSQLGAAAARPTLADSIHQEHPMTLALYDRDKPYASTLVGVGKLGLDPKAMKAAGHEVWVAMQPKGKVLVRLAMETSTPSVPGITAPSNAVDDLAPVDARLSYTNTAWYLRQTLDDLVRQTIEAMVPYLQHCLTRQQLLGRPSHPQRLRDKLQRWSGFNALPSTNHKSRMAKELHGYFRPLSMADAAGRHAKIKAKPMPQLVAPGIATGPAGPLDDLFEYLNGNLAVLYHHTHPDMATRLVMGLWQEIVIIFQDLMLPPLPITPADPNATSTPPLPPRPLKAKSQHLLGSTTTTSTSRQAFPERSHSSNTLIDSTTTILSYRLPTSKPRRLPGHYTLSPDDLAFVWECLDAIQWFFHGSDSGNGIPNEQLEALPEYVQGIQFIRTHYPLSIPQLIRAVMHTKARQLDLAKQWQTFAGTDTAFDTSAWGALVLSEPTDPAPSSRNDSPQAVTAAYPSGDEPLWLKTHLQLIFRILLTRMDHDPEVTTFLQSHWSVLG</sequence>
<dbReference type="InterPro" id="IPR014772">
    <property type="entry name" value="Munc13_dom-2"/>
</dbReference>
<name>A0A9W8BBV7_9FUNG</name>
<dbReference type="PANTHER" id="PTHR47263:SF1">
    <property type="entry name" value="C2 DOMAIN PROTEIN (AFU_ORTHOLOGUE AFUA_7G02350)"/>
    <property type="match status" value="1"/>
</dbReference>
<proteinExistence type="predicted"/>
<dbReference type="PROSITE" id="PS51259">
    <property type="entry name" value="MHD2"/>
    <property type="match status" value="1"/>
</dbReference>
<accession>A0A9W8BBV7</accession>
<dbReference type="EMBL" id="JANBQB010000049">
    <property type="protein sequence ID" value="KAJ1983571.1"/>
    <property type="molecule type" value="Genomic_DNA"/>
</dbReference>
<evidence type="ECO:0000259" key="3">
    <source>
        <dbReference type="PROSITE" id="PS51259"/>
    </source>
</evidence>